<feature type="region of interest" description="Disordered" evidence="1">
    <location>
        <begin position="55"/>
        <end position="81"/>
    </location>
</feature>
<dbReference type="WBParaSite" id="MBELARI_LOCUS21454">
    <property type="protein sequence ID" value="MBELARI_LOCUS21454"/>
    <property type="gene ID" value="MBELARI_LOCUS21454"/>
</dbReference>
<keyword evidence="2" id="KW-1185">Reference proteome</keyword>
<dbReference type="AlphaFoldDB" id="A0AAF3J7R8"/>
<feature type="compositionally biased region" description="Basic and acidic residues" evidence="1">
    <location>
        <begin position="111"/>
        <end position="120"/>
    </location>
</feature>
<accession>A0AAF3J7R8</accession>
<feature type="compositionally biased region" description="Basic and acidic residues" evidence="1">
    <location>
        <begin position="157"/>
        <end position="178"/>
    </location>
</feature>
<feature type="region of interest" description="Disordered" evidence="1">
    <location>
        <begin position="94"/>
        <end position="249"/>
    </location>
</feature>
<feature type="compositionally biased region" description="Basic residues" evidence="1">
    <location>
        <begin position="147"/>
        <end position="156"/>
    </location>
</feature>
<evidence type="ECO:0000256" key="1">
    <source>
        <dbReference type="SAM" id="MobiDB-lite"/>
    </source>
</evidence>
<feature type="compositionally biased region" description="Basic residues" evidence="1">
    <location>
        <begin position="98"/>
        <end position="110"/>
    </location>
</feature>
<feature type="compositionally biased region" description="Basic and acidic residues" evidence="1">
    <location>
        <begin position="226"/>
        <end position="243"/>
    </location>
</feature>
<dbReference type="Proteomes" id="UP000887575">
    <property type="component" value="Unassembled WGS sequence"/>
</dbReference>
<reference evidence="3" key="1">
    <citation type="submission" date="2024-02" db="UniProtKB">
        <authorList>
            <consortium name="WormBaseParasite"/>
        </authorList>
    </citation>
    <scope>IDENTIFICATION</scope>
</reference>
<name>A0AAF3J7R8_9BILA</name>
<organism evidence="2 3">
    <name type="scientific">Mesorhabditis belari</name>
    <dbReference type="NCBI Taxonomy" id="2138241"/>
    <lineage>
        <taxon>Eukaryota</taxon>
        <taxon>Metazoa</taxon>
        <taxon>Ecdysozoa</taxon>
        <taxon>Nematoda</taxon>
        <taxon>Chromadorea</taxon>
        <taxon>Rhabditida</taxon>
        <taxon>Rhabditina</taxon>
        <taxon>Rhabditomorpha</taxon>
        <taxon>Rhabditoidea</taxon>
        <taxon>Rhabditidae</taxon>
        <taxon>Mesorhabditinae</taxon>
        <taxon>Mesorhabditis</taxon>
    </lineage>
</organism>
<protein>
    <submittedName>
        <fullName evidence="3">Uncharacterized protein</fullName>
    </submittedName>
</protein>
<feature type="compositionally biased region" description="Basic and acidic residues" evidence="1">
    <location>
        <begin position="184"/>
        <end position="203"/>
    </location>
</feature>
<sequence length="261" mass="30120">MYHRICIGDLNTNSIKKLKYCGETSIDIFARDLYNLMSNGWQNSTNGKIFKPSWRRKPEKKTNAKSGETTTDTECEPFTQKKPFLSRIESIEKECHKKSSAGKRPPKQRKLGSDEEKTIFENENQDAEPARASKRKNIGPMEAMKRLEKKRNRRKRREIEKTQEGCEVEKVESTDQTDKTNANENRESGSEDGSRGGKREKTKVTSKQEPPLTLEQRNAQSSLTTERTEKTEDKEKEQSEKTVEAQPKAGKTFIRSVFFFQ</sequence>
<proteinExistence type="predicted"/>
<evidence type="ECO:0000313" key="2">
    <source>
        <dbReference type="Proteomes" id="UP000887575"/>
    </source>
</evidence>
<evidence type="ECO:0000313" key="3">
    <source>
        <dbReference type="WBParaSite" id="MBELARI_LOCUS21454"/>
    </source>
</evidence>